<reference evidence="5" key="1">
    <citation type="journal article" date="2022" name="Genome Biol. Evol.">
        <title>A New Gene Family Diagnostic for Intracellular Biomineralization of Amorphous Ca Carbonates by Cyanobacteria.</title>
        <authorList>
            <person name="Benzerara K."/>
            <person name="Duprat E."/>
            <person name="Bitard-Feildel T."/>
            <person name="Caumes G."/>
            <person name="Cassier-Chauvat C."/>
            <person name="Chauvat F."/>
            <person name="Dezi M."/>
            <person name="Diop S.I."/>
            <person name="Gaschignard G."/>
            <person name="Gorgen S."/>
            <person name="Gugger M."/>
            <person name="Lopez-Garcia P."/>
            <person name="Millet M."/>
            <person name="Skouri-Panet F."/>
            <person name="Moreira D."/>
            <person name="Callebaut I."/>
        </authorList>
    </citation>
    <scope>NUCLEOTIDE SEQUENCE</scope>
    <source>
        <strain evidence="5">G9</strain>
    </source>
</reference>
<proteinExistence type="predicted"/>
<name>A0ABT6EWA4_9SYNE</name>
<dbReference type="CDD" id="cd03255">
    <property type="entry name" value="ABC_MJ0796_LolCDE_FtsE"/>
    <property type="match status" value="1"/>
</dbReference>
<dbReference type="PROSITE" id="PS00211">
    <property type="entry name" value="ABC_TRANSPORTER_1"/>
    <property type="match status" value="1"/>
</dbReference>
<keyword evidence="1" id="KW-0813">Transport</keyword>
<evidence type="ECO:0000256" key="2">
    <source>
        <dbReference type="ARBA" id="ARBA00022741"/>
    </source>
</evidence>
<dbReference type="Pfam" id="PF00005">
    <property type="entry name" value="ABC_tran"/>
    <property type="match status" value="1"/>
</dbReference>
<evidence type="ECO:0000256" key="1">
    <source>
        <dbReference type="ARBA" id="ARBA00022448"/>
    </source>
</evidence>
<keyword evidence="3 5" id="KW-0067">ATP-binding</keyword>
<dbReference type="PANTHER" id="PTHR24220:SF376">
    <property type="entry name" value="ABC TRANSPORTER"/>
    <property type="match status" value="1"/>
</dbReference>
<dbReference type="SMART" id="SM00382">
    <property type="entry name" value="AAA"/>
    <property type="match status" value="1"/>
</dbReference>
<feature type="domain" description="ABC transporter" evidence="4">
    <location>
        <begin position="11"/>
        <end position="235"/>
    </location>
</feature>
<dbReference type="SUPFAM" id="SSF52540">
    <property type="entry name" value="P-loop containing nucleoside triphosphate hydrolases"/>
    <property type="match status" value="1"/>
</dbReference>
<evidence type="ECO:0000313" key="6">
    <source>
        <dbReference type="Proteomes" id="UP001154265"/>
    </source>
</evidence>
<dbReference type="PROSITE" id="PS50893">
    <property type="entry name" value="ABC_TRANSPORTER_2"/>
    <property type="match status" value="1"/>
</dbReference>
<dbReference type="InterPro" id="IPR027417">
    <property type="entry name" value="P-loop_NTPase"/>
</dbReference>
<dbReference type="InterPro" id="IPR003593">
    <property type="entry name" value="AAA+_ATPase"/>
</dbReference>
<keyword evidence="2" id="KW-0547">Nucleotide-binding</keyword>
<organism evidence="5 6">
    <name type="scientific">Candidatus Synechococcus calcipolaris G9</name>
    <dbReference type="NCBI Taxonomy" id="1497997"/>
    <lineage>
        <taxon>Bacteria</taxon>
        <taxon>Bacillati</taxon>
        <taxon>Cyanobacteriota</taxon>
        <taxon>Cyanophyceae</taxon>
        <taxon>Synechococcales</taxon>
        <taxon>Synechococcaceae</taxon>
        <taxon>Synechococcus</taxon>
    </lineage>
</organism>
<dbReference type="InterPro" id="IPR003439">
    <property type="entry name" value="ABC_transporter-like_ATP-bd"/>
</dbReference>
<dbReference type="PANTHER" id="PTHR24220">
    <property type="entry name" value="IMPORT ATP-BINDING PROTEIN"/>
    <property type="match status" value="1"/>
</dbReference>
<dbReference type="Proteomes" id="UP001154265">
    <property type="component" value="Unassembled WGS sequence"/>
</dbReference>
<dbReference type="InterPro" id="IPR017911">
    <property type="entry name" value="MacB-like_ATP-bd"/>
</dbReference>
<dbReference type="Gene3D" id="3.40.50.300">
    <property type="entry name" value="P-loop containing nucleotide triphosphate hydrolases"/>
    <property type="match status" value="1"/>
</dbReference>
<evidence type="ECO:0000313" key="5">
    <source>
        <dbReference type="EMBL" id="MDG2990053.1"/>
    </source>
</evidence>
<keyword evidence="6" id="KW-1185">Reference proteome</keyword>
<dbReference type="EMBL" id="JAKKUT010000002">
    <property type="protein sequence ID" value="MDG2990053.1"/>
    <property type="molecule type" value="Genomic_DNA"/>
</dbReference>
<sequence length="237" mass="25681">MFISPDQNIVIAASDVGMNFRAGQQMVPVLQNINLSVPAGSIELLMGPSGSGKTTLLSILSGILTPTSGQVHLLGKNITALSKRALARFRLEHIGFIFQGFNLFPALTALENVETTFNLKGIRGHEAKQKAGQLLEQVGLIHRLDYLPQDLSGGQKQRVAIARALAGDPQLILADEPTAALDSHSGRQVIEILKFLAKEKGCTVLMVTHDRRIADIADRITYLEDGMITDSPIEMPH</sequence>
<evidence type="ECO:0000259" key="4">
    <source>
        <dbReference type="PROSITE" id="PS50893"/>
    </source>
</evidence>
<gene>
    <name evidence="5" type="ORF">L3556_03765</name>
</gene>
<dbReference type="RefSeq" id="WP_277865971.1">
    <property type="nucleotide sequence ID" value="NZ_JAKKUT010000002.1"/>
</dbReference>
<comment type="caution">
    <text evidence="5">The sequence shown here is derived from an EMBL/GenBank/DDBJ whole genome shotgun (WGS) entry which is preliminary data.</text>
</comment>
<reference evidence="5" key="2">
    <citation type="submission" date="2022-01" db="EMBL/GenBank/DDBJ databases">
        <authorList>
            <person name="Zivanovic Y."/>
            <person name="Moreira D."/>
            <person name="Lopez-Garcia P."/>
        </authorList>
    </citation>
    <scope>NUCLEOTIDE SEQUENCE</scope>
    <source>
        <strain evidence="5">G9</strain>
    </source>
</reference>
<dbReference type="GO" id="GO:0005524">
    <property type="term" value="F:ATP binding"/>
    <property type="evidence" value="ECO:0007669"/>
    <property type="project" value="UniProtKB-KW"/>
</dbReference>
<dbReference type="InterPro" id="IPR017871">
    <property type="entry name" value="ABC_transporter-like_CS"/>
</dbReference>
<accession>A0ABT6EWA4</accession>
<evidence type="ECO:0000256" key="3">
    <source>
        <dbReference type="ARBA" id="ARBA00022840"/>
    </source>
</evidence>
<dbReference type="InterPro" id="IPR015854">
    <property type="entry name" value="ABC_transpr_LolD-like"/>
</dbReference>
<protein>
    <submittedName>
        <fullName evidence="5">ABC transporter ATP-binding protein</fullName>
    </submittedName>
</protein>